<evidence type="ECO:0000256" key="4">
    <source>
        <dbReference type="ARBA" id="ARBA00022759"/>
    </source>
</evidence>
<keyword evidence="8" id="KW-1185">Reference proteome</keyword>
<dbReference type="InterPro" id="IPR036397">
    <property type="entry name" value="RNaseH_sf"/>
</dbReference>
<keyword evidence="1" id="KW-0808">Transferase</keyword>
<dbReference type="Pfam" id="PF00078">
    <property type="entry name" value="RVT_1"/>
    <property type="match status" value="1"/>
</dbReference>
<name>A0A6P5MF76_ARADU</name>
<evidence type="ECO:0000256" key="3">
    <source>
        <dbReference type="ARBA" id="ARBA00022722"/>
    </source>
</evidence>
<reference evidence="9" key="2">
    <citation type="submission" date="2025-08" db="UniProtKB">
        <authorList>
            <consortium name="RefSeq"/>
        </authorList>
    </citation>
    <scope>IDENTIFICATION</scope>
    <source>
        <tissue evidence="9">Whole plant</tissue>
    </source>
</reference>
<dbReference type="GO" id="GO:0016787">
    <property type="term" value="F:hydrolase activity"/>
    <property type="evidence" value="ECO:0007669"/>
    <property type="project" value="UniProtKB-KW"/>
</dbReference>
<dbReference type="InterPro" id="IPR041373">
    <property type="entry name" value="RT_RNaseH"/>
</dbReference>
<evidence type="ECO:0000259" key="7">
    <source>
        <dbReference type="PROSITE" id="PS50878"/>
    </source>
</evidence>
<dbReference type="PROSITE" id="PS50878">
    <property type="entry name" value="RT_POL"/>
    <property type="match status" value="1"/>
</dbReference>
<dbReference type="Gene3D" id="1.10.340.70">
    <property type="match status" value="1"/>
</dbReference>
<keyword evidence="3" id="KW-0540">Nuclease</keyword>
<evidence type="ECO:0000256" key="5">
    <source>
        <dbReference type="ARBA" id="ARBA00022801"/>
    </source>
</evidence>
<dbReference type="KEGG" id="adu:107495907"/>
<dbReference type="CDD" id="cd01647">
    <property type="entry name" value="RT_LTR"/>
    <property type="match status" value="1"/>
</dbReference>
<dbReference type="Pfam" id="PF17917">
    <property type="entry name" value="RT_RNaseH"/>
    <property type="match status" value="1"/>
</dbReference>
<evidence type="ECO:0000256" key="6">
    <source>
        <dbReference type="ARBA" id="ARBA00022918"/>
    </source>
</evidence>
<dbReference type="PANTHER" id="PTHR48475:SF2">
    <property type="entry name" value="RIBONUCLEASE H"/>
    <property type="match status" value="1"/>
</dbReference>
<dbReference type="InterPro" id="IPR000477">
    <property type="entry name" value="RT_dom"/>
</dbReference>
<evidence type="ECO:0000313" key="9">
    <source>
        <dbReference type="RefSeq" id="XP_020981626.1"/>
    </source>
</evidence>
<dbReference type="PANTHER" id="PTHR48475">
    <property type="entry name" value="RIBONUCLEASE H"/>
    <property type="match status" value="1"/>
</dbReference>
<dbReference type="RefSeq" id="XP_020981626.1">
    <property type="nucleotide sequence ID" value="XM_021125967.1"/>
</dbReference>
<dbReference type="InterPro" id="IPR041588">
    <property type="entry name" value="Integrase_H2C2"/>
</dbReference>
<proteinExistence type="predicted"/>
<evidence type="ECO:0000313" key="8">
    <source>
        <dbReference type="Proteomes" id="UP000515211"/>
    </source>
</evidence>
<dbReference type="GO" id="GO:0003676">
    <property type="term" value="F:nucleic acid binding"/>
    <property type="evidence" value="ECO:0007669"/>
    <property type="project" value="InterPro"/>
</dbReference>
<dbReference type="SUPFAM" id="SSF56672">
    <property type="entry name" value="DNA/RNA polymerases"/>
    <property type="match status" value="1"/>
</dbReference>
<sequence>MCVDFTDLNKACLKDAYPPPFIDSLVDNASGYQTLSFMDAYFGYNQILMHPSDQNKTAFVIANDNYCYNVMPFGLKNAGVTYQRLMDKVFAHQIGKNLEVYVDDMVVKTKLDNDHLADLSEIFGQIRQYNMQLNLEKCAFGVQGEKFLGFLLTNRGIEANPEKCRAILDMASPQTIKEVQRLTGRMAALLKREKVQQPIYFISKSLQNAELRYPKIEKLVLTLILIARRLRPYFQSHIINVRTDQPLRHVLHKPELAGRLIKWSVELSEFDIQYKSRGPIKSQYLSNFLAEFTKPDPTTSLATWTLYVDGASNPQGCEAGIILEDGNGFVLEQSLHLSFKASNNQSKYEALIVGLKLAADLNISELQENNHRADILSKLASSQTPTSSLYRSTLLTPSVTLAEVLSLTQEEDWRQPYKEYIKSGNIPPGTTNIAKFKRLASFFIVYDNCLYRRGFSRPLLKCLSRNEAELALAEAHEGICGTHIGGRSLSSKLLRTGFYWPTIQKDSTDKVKTCQNCQMHGTITHLPAEVLHSSEATWPFHQWGLDIIGPFPLALGQFADHKFTSFLQNLKIKQYFSSVEHPQTNGLAEAANKVILHALRKKLDEAKGLWYDPEIIWDTTPLYIQQPGGHLSDWCMVQRQ</sequence>
<gene>
    <name evidence="9" type="primary">LOC107495907</name>
</gene>
<dbReference type="AlphaFoldDB" id="A0A6P5MF76"/>
<dbReference type="GO" id="GO:0004519">
    <property type="term" value="F:endonuclease activity"/>
    <property type="evidence" value="ECO:0007669"/>
    <property type="project" value="UniProtKB-KW"/>
</dbReference>
<dbReference type="Proteomes" id="UP000515211">
    <property type="component" value="Chromosome 6"/>
</dbReference>
<feature type="domain" description="Reverse transcriptase" evidence="7">
    <location>
        <begin position="1"/>
        <end position="152"/>
    </location>
</feature>
<keyword evidence="6" id="KW-0695">RNA-directed DNA polymerase</keyword>
<dbReference type="Gene3D" id="3.30.420.10">
    <property type="entry name" value="Ribonuclease H-like superfamily/Ribonuclease H"/>
    <property type="match status" value="2"/>
</dbReference>
<accession>A0A6P5MF76</accession>
<dbReference type="GO" id="GO:0003964">
    <property type="term" value="F:RNA-directed DNA polymerase activity"/>
    <property type="evidence" value="ECO:0007669"/>
    <property type="project" value="UniProtKB-KW"/>
</dbReference>
<dbReference type="InterPro" id="IPR012337">
    <property type="entry name" value="RNaseH-like_sf"/>
</dbReference>
<dbReference type="Pfam" id="PF17921">
    <property type="entry name" value="Integrase_H2C2"/>
    <property type="match status" value="1"/>
</dbReference>
<reference evidence="8" key="1">
    <citation type="journal article" date="2016" name="Nat. Genet.">
        <title>The genome sequences of Arachis duranensis and Arachis ipaensis, the diploid ancestors of cultivated peanut.</title>
        <authorList>
            <person name="Bertioli D.J."/>
            <person name="Cannon S.B."/>
            <person name="Froenicke L."/>
            <person name="Huang G."/>
            <person name="Farmer A.D."/>
            <person name="Cannon E.K."/>
            <person name="Liu X."/>
            <person name="Gao D."/>
            <person name="Clevenger J."/>
            <person name="Dash S."/>
            <person name="Ren L."/>
            <person name="Moretzsohn M.C."/>
            <person name="Shirasawa K."/>
            <person name="Huang W."/>
            <person name="Vidigal B."/>
            <person name="Abernathy B."/>
            <person name="Chu Y."/>
            <person name="Niederhuth C.E."/>
            <person name="Umale P."/>
            <person name="Araujo A.C."/>
            <person name="Kozik A."/>
            <person name="Kim K.D."/>
            <person name="Burow M.D."/>
            <person name="Varshney R.K."/>
            <person name="Wang X."/>
            <person name="Zhang X."/>
            <person name="Barkley N."/>
            <person name="Guimaraes P.M."/>
            <person name="Isobe S."/>
            <person name="Guo B."/>
            <person name="Liao B."/>
            <person name="Stalker H.T."/>
            <person name="Schmitz R.J."/>
            <person name="Scheffler B.E."/>
            <person name="Leal-Bertioli S.C."/>
            <person name="Xun X."/>
            <person name="Jackson S.A."/>
            <person name="Michelmore R."/>
            <person name="Ozias-Akins P."/>
        </authorList>
    </citation>
    <scope>NUCLEOTIDE SEQUENCE [LARGE SCALE GENOMIC DNA]</scope>
    <source>
        <strain evidence="8">cv. V14167</strain>
    </source>
</reference>
<dbReference type="InterPro" id="IPR043128">
    <property type="entry name" value="Rev_trsase/Diguanyl_cyclase"/>
</dbReference>
<dbReference type="InterPro" id="IPR043502">
    <property type="entry name" value="DNA/RNA_pol_sf"/>
</dbReference>
<dbReference type="GeneID" id="107495907"/>
<evidence type="ECO:0000256" key="2">
    <source>
        <dbReference type="ARBA" id="ARBA00022695"/>
    </source>
</evidence>
<dbReference type="SUPFAM" id="SSF53098">
    <property type="entry name" value="Ribonuclease H-like"/>
    <property type="match status" value="2"/>
</dbReference>
<organism evidence="8 9">
    <name type="scientific">Arachis duranensis</name>
    <name type="common">Wild peanut</name>
    <dbReference type="NCBI Taxonomy" id="130453"/>
    <lineage>
        <taxon>Eukaryota</taxon>
        <taxon>Viridiplantae</taxon>
        <taxon>Streptophyta</taxon>
        <taxon>Embryophyta</taxon>
        <taxon>Tracheophyta</taxon>
        <taxon>Spermatophyta</taxon>
        <taxon>Magnoliopsida</taxon>
        <taxon>eudicotyledons</taxon>
        <taxon>Gunneridae</taxon>
        <taxon>Pentapetalae</taxon>
        <taxon>rosids</taxon>
        <taxon>fabids</taxon>
        <taxon>Fabales</taxon>
        <taxon>Fabaceae</taxon>
        <taxon>Papilionoideae</taxon>
        <taxon>50 kb inversion clade</taxon>
        <taxon>dalbergioids sensu lato</taxon>
        <taxon>Dalbergieae</taxon>
        <taxon>Pterocarpus clade</taxon>
        <taxon>Arachis</taxon>
    </lineage>
</organism>
<keyword evidence="2" id="KW-0548">Nucleotidyltransferase</keyword>
<evidence type="ECO:0000256" key="1">
    <source>
        <dbReference type="ARBA" id="ARBA00022679"/>
    </source>
</evidence>
<keyword evidence="4" id="KW-0255">Endonuclease</keyword>
<keyword evidence="5" id="KW-0378">Hydrolase</keyword>
<dbReference type="Gene3D" id="3.10.10.10">
    <property type="entry name" value="HIV Type 1 Reverse Transcriptase, subunit A, domain 1"/>
    <property type="match status" value="1"/>
</dbReference>
<protein>
    <submittedName>
        <fullName evidence="9">Uncharacterized protein LOC107495907</fullName>
    </submittedName>
</protein>
<dbReference type="Gene3D" id="3.30.70.270">
    <property type="match status" value="1"/>
</dbReference>